<evidence type="ECO:0000256" key="2">
    <source>
        <dbReference type="ARBA" id="ARBA00022801"/>
    </source>
</evidence>
<name>A0ABZ2ZP59_9BACI</name>
<keyword evidence="2 4" id="KW-0378">Hydrolase</keyword>
<organism evidence="4 5">
    <name type="scientific">Cytobacillus pseudoceanisediminis</name>
    <dbReference type="NCBI Taxonomy" id="3051614"/>
    <lineage>
        <taxon>Bacteria</taxon>
        <taxon>Bacillati</taxon>
        <taxon>Bacillota</taxon>
        <taxon>Bacilli</taxon>
        <taxon>Bacillales</taxon>
        <taxon>Bacillaceae</taxon>
        <taxon>Cytobacillus</taxon>
    </lineage>
</organism>
<evidence type="ECO:0000256" key="1">
    <source>
        <dbReference type="ARBA" id="ARBA00022723"/>
    </source>
</evidence>
<dbReference type="SUPFAM" id="SSF88713">
    <property type="entry name" value="Glycoside hydrolase/deacetylase"/>
    <property type="match status" value="1"/>
</dbReference>
<dbReference type="InterPro" id="IPR050248">
    <property type="entry name" value="Polysacc_deacetylase_ArnD"/>
</dbReference>
<evidence type="ECO:0000313" key="5">
    <source>
        <dbReference type="Proteomes" id="UP001472074"/>
    </source>
</evidence>
<dbReference type="RefSeq" id="WP_034297070.1">
    <property type="nucleotide sequence ID" value="NZ_CP151651.1"/>
</dbReference>
<keyword evidence="5" id="KW-1185">Reference proteome</keyword>
<dbReference type="InterPro" id="IPR002509">
    <property type="entry name" value="NODB_dom"/>
</dbReference>
<gene>
    <name evidence="4" type="ORF">AADC60_12445</name>
</gene>
<evidence type="ECO:0000259" key="3">
    <source>
        <dbReference type="PROSITE" id="PS51677"/>
    </source>
</evidence>
<dbReference type="Proteomes" id="UP001472074">
    <property type="component" value="Chromosome"/>
</dbReference>
<dbReference type="CDD" id="cd10917">
    <property type="entry name" value="CE4_NodB_like_6s_7s"/>
    <property type="match status" value="1"/>
</dbReference>
<dbReference type="PROSITE" id="PS51677">
    <property type="entry name" value="NODB"/>
    <property type="match status" value="1"/>
</dbReference>
<feature type="domain" description="NodB homology" evidence="3">
    <location>
        <begin position="26"/>
        <end position="201"/>
    </location>
</feature>
<dbReference type="EMBL" id="CP151651">
    <property type="protein sequence ID" value="WZP09905.1"/>
    <property type="molecule type" value="Genomic_DNA"/>
</dbReference>
<reference evidence="4 5" key="1">
    <citation type="submission" date="2024-04" db="EMBL/GenBank/DDBJ databases">
        <title>Screening of coral probiotics and analysis of their probiotic properties.</title>
        <authorList>
            <person name="Wang S."/>
        </authorList>
    </citation>
    <scope>NUCLEOTIDE SEQUENCE [LARGE SCALE GENOMIC DNA]</scope>
    <source>
        <strain evidence="4 5">GXU-Z9</strain>
    </source>
</reference>
<evidence type="ECO:0000313" key="4">
    <source>
        <dbReference type="EMBL" id="WZP09905.1"/>
    </source>
</evidence>
<dbReference type="Pfam" id="PF01522">
    <property type="entry name" value="Polysacc_deac_1"/>
    <property type="match status" value="1"/>
</dbReference>
<keyword evidence="1" id="KW-0479">Metal-binding</keyword>
<accession>A0ABZ2ZP59</accession>
<protein>
    <submittedName>
        <fullName evidence="4">Polysaccharide deacetylase family protein</fullName>
        <ecNumber evidence="4">3.-.-.-</ecNumber>
    </submittedName>
</protein>
<sequence>MDSSNVVYVSNDPDIKLFNEGHASKKTVVLTFDDGPGRVLPEILDILKKENVPAVFFWQSRLLYPQRPWKRVIEEGHQIGTHSSKHSNYVNLSPNEQVQDLSSSKTKIESIIGQEVKLFRPPFGQYNEHTIAAAKQLGLSTIMWRISAMDWKLKEQPEQIIANVIENLEEGAIILLHELTQTVEALPALIAEIRNKGYEFSLL</sequence>
<dbReference type="PANTHER" id="PTHR10587">
    <property type="entry name" value="GLYCOSYL TRANSFERASE-RELATED"/>
    <property type="match status" value="1"/>
</dbReference>
<dbReference type="EC" id="3.-.-.-" evidence="4"/>
<dbReference type="GO" id="GO:0016787">
    <property type="term" value="F:hydrolase activity"/>
    <property type="evidence" value="ECO:0007669"/>
    <property type="project" value="UniProtKB-KW"/>
</dbReference>
<dbReference type="InterPro" id="IPR011330">
    <property type="entry name" value="Glyco_hydro/deAcase_b/a-brl"/>
</dbReference>
<dbReference type="PANTHER" id="PTHR10587:SF133">
    <property type="entry name" value="CHITIN DEACETYLASE 1-RELATED"/>
    <property type="match status" value="1"/>
</dbReference>
<dbReference type="Gene3D" id="3.20.20.370">
    <property type="entry name" value="Glycoside hydrolase/deacetylase"/>
    <property type="match status" value="1"/>
</dbReference>
<proteinExistence type="predicted"/>